<accession>A0A6S6S9N0</accession>
<dbReference type="InterPro" id="IPR010985">
    <property type="entry name" value="Ribbon_hlx_hlx"/>
</dbReference>
<protein>
    <recommendedName>
        <fullName evidence="2">Ribbon-helix-helix protein CopG domain-containing protein</fullName>
    </recommendedName>
</protein>
<reference evidence="1" key="1">
    <citation type="submission" date="2020-01" db="EMBL/GenBank/DDBJ databases">
        <authorList>
            <person name="Meier V. D."/>
            <person name="Meier V D."/>
        </authorList>
    </citation>
    <scope>NUCLEOTIDE SEQUENCE</scope>
    <source>
        <strain evidence="1">HLG_WM_MAG_03</strain>
    </source>
</reference>
<sequence length="70" mass="8173">MKNNRPVTKKKVTYTIDIELLEMLERVSDRLGLKKSQLVEQVMLEILPKLDQSSPQNILEHALQELEEIN</sequence>
<dbReference type="EMBL" id="CACVAR010000057">
    <property type="protein sequence ID" value="CAA6799790.1"/>
    <property type="molecule type" value="Genomic_DNA"/>
</dbReference>
<dbReference type="Gene3D" id="1.10.1220.10">
    <property type="entry name" value="Met repressor-like"/>
    <property type="match status" value="1"/>
</dbReference>
<proteinExistence type="predicted"/>
<dbReference type="SUPFAM" id="SSF47598">
    <property type="entry name" value="Ribbon-helix-helix"/>
    <property type="match status" value="1"/>
</dbReference>
<organism evidence="1">
    <name type="scientific">uncultured Sulfurovum sp</name>
    <dbReference type="NCBI Taxonomy" id="269237"/>
    <lineage>
        <taxon>Bacteria</taxon>
        <taxon>Pseudomonadati</taxon>
        <taxon>Campylobacterota</taxon>
        <taxon>Epsilonproteobacteria</taxon>
        <taxon>Campylobacterales</taxon>
        <taxon>Sulfurovaceae</taxon>
        <taxon>Sulfurovum</taxon>
        <taxon>environmental samples</taxon>
    </lineage>
</organism>
<gene>
    <name evidence="1" type="ORF">HELGO_WM31554</name>
</gene>
<evidence type="ECO:0008006" key="2">
    <source>
        <dbReference type="Google" id="ProtNLM"/>
    </source>
</evidence>
<evidence type="ECO:0000313" key="1">
    <source>
        <dbReference type="EMBL" id="CAA6799790.1"/>
    </source>
</evidence>
<name>A0A6S6S9N0_9BACT</name>
<dbReference type="AlphaFoldDB" id="A0A6S6S9N0"/>
<dbReference type="InterPro" id="IPR013321">
    <property type="entry name" value="Arc_rbn_hlx_hlx"/>
</dbReference>
<dbReference type="GO" id="GO:0006355">
    <property type="term" value="P:regulation of DNA-templated transcription"/>
    <property type="evidence" value="ECO:0007669"/>
    <property type="project" value="InterPro"/>
</dbReference>